<dbReference type="PROSITE" id="PS50046">
    <property type="entry name" value="PHYTOCHROME_2"/>
    <property type="match status" value="1"/>
</dbReference>
<evidence type="ECO:0000256" key="7">
    <source>
        <dbReference type="ARBA" id="ARBA00022553"/>
    </source>
</evidence>
<evidence type="ECO:0000256" key="16">
    <source>
        <dbReference type="ARBA" id="ARBA00023008"/>
    </source>
</evidence>
<keyword evidence="10" id="KW-0547">Nucleotide-binding</keyword>
<dbReference type="InterPro" id="IPR029016">
    <property type="entry name" value="GAF-like_dom_sf"/>
</dbReference>
<keyword evidence="16" id="KW-0186">Copper</keyword>
<feature type="domain" description="Phytochrome chromophore attachment site" evidence="25">
    <location>
        <begin position="189"/>
        <end position="349"/>
    </location>
</feature>
<evidence type="ECO:0000259" key="25">
    <source>
        <dbReference type="PROSITE" id="PS50046"/>
    </source>
</evidence>
<dbReference type="GO" id="GO:0000155">
    <property type="term" value="F:phosphorelay sensor kinase activity"/>
    <property type="evidence" value="ECO:0007669"/>
    <property type="project" value="InterPro"/>
</dbReference>
<dbReference type="SMART" id="SM00387">
    <property type="entry name" value="HATPase_c"/>
    <property type="match status" value="1"/>
</dbReference>
<dbReference type="InterPro" id="IPR004358">
    <property type="entry name" value="Sig_transdc_His_kin-like_C"/>
</dbReference>
<evidence type="ECO:0000256" key="18">
    <source>
        <dbReference type="ARBA" id="ARBA00023136"/>
    </source>
</evidence>
<evidence type="ECO:0000256" key="8">
    <source>
        <dbReference type="ARBA" id="ARBA00022679"/>
    </source>
</evidence>
<evidence type="ECO:0000256" key="4">
    <source>
        <dbReference type="ARBA" id="ARBA00006402"/>
    </source>
</evidence>
<sequence length="843" mass="95131">MWKFINNLISPEQYMPHGQCYLWQTPLVWLHIVSDLLIAIAYFSIPVMLLYFVIKRSNIPFSKVFLLFGAFIILCGTGHLLEIWTLWHPAYWLFGAEKAMTAIVSVYTATSMASLVPQFLSLKTPEQLEILNQELQKEIATRQQAEEELRQVNEDLEKRVQERTAAVRQANERELAIGRIVRRMRQTLDLKTIFTDTTQELRQAIDCDRVLVYQFNPDWSGQPISESVAEGWNEVIEPPSANAATNALTKITAEQPNCPIKVIQDTYLQDHDGAFEPQKNSYRIVNNVDLAGFDECYLEVLKQLQAKAYIIVPIFQSDRLWGLLCAYQNTAPRQWETAAIQIMAQVGIQLGIAVQQAELLLKTQQQAQALKSAKNDADKANRSKSEFLANMSHELRTPLNVILGYAQLMQRSRNLSEENREYISSIDRSGEHLLSLINDVLEMSKIEAGRLLLHETNFDLYSLLDGLEDLLGLKANLKNLKLSFIRNVNLPRYIKADPKKLRQVLINLLSNAIKFTNSGQVTLQVWVESELMHFAVEDTGVGIAPEAIAQVFTPFGQASAGLQASEGSGLGLSISREFVELMGGNMTVSSILGQGSVFSFTIRFAPATQVEIDKPSVSPLIPIALAPDQPEYRILVVEDKLANRVLLVKLLSSVGFAVKEACNGQEAIDIWSNWNPHLIWMDMQMPVMNGYEATKHIKTSLQGQATIIIALTASGFEEQRQQILLSGCDDFVRKPFRQEEIFSKIQENLGVKYVFEDSKQVSVNIQATSPSDTCMLDKNSLQIMPQEWIEEVRQRASEGSDMSLLTLVKQIPSEHTQIIAALQKLIDNFRFEEIIDLTQTDHN</sequence>
<comment type="catalytic activity">
    <reaction evidence="1">
        <text>ATP + protein L-histidine = ADP + protein N-phospho-L-histidine.</text>
        <dbReference type="EC" id="2.7.13.3"/>
    </reaction>
</comment>
<dbReference type="SUPFAM" id="SSF55781">
    <property type="entry name" value="GAF domain-like"/>
    <property type="match status" value="1"/>
</dbReference>
<keyword evidence="9 24" id="KW-0812">Transmembrane</keyword>
<evidence type="ECO:0000256" key="24">
    <source>
        <dbReference type="SAM" id="Phobius"/>
    </source>
</evidence>
<evidence type="ECO:0000256" key="5">
    <source>
        <dbReference type="ARBA" id="ARBA00009842"/>
    </source>
</evidence>
<feature type="coiled-coil region" evidence="23">
    <location>
        <begin position="128"/>
        <end position="173"/>
    </location>
</feature>
<feature type="modified residue" description="4-aspartylphosphate" evidence="22">
    <location>
        <position position="682"/>
    </location>
</feature>
<dbReference type="SUPFAM" id="SSF52172">
    <property type="entry name" value="CheY-like"/>
    <property type="match status" value="1"/>
</dbReference>
<evidence type="ECO:0000256" key="12">
    <source>
        <dbReference type="ARBA" id="ARBA00022777"/>
    </source>
</evidence>
<dbReference type="InterPro" id="IPR003594">
    <property type="entry name" value="HATPase_dom"/>
</dbReference>
<evidence type="ECO:0000256" key="21">
    <source>
        <dbReference type="ARBA" id="ARBA00074306"/>
    </source>
</evidence>
<dbReference type="InterPro" id="IPR036890">
    <property type="entry name" value="HATPase_C_sf"/>
</dbReference>
<evidence type="ECO:0000259" key="27">
    <source>
        <dbReference type="PROSITE" id="PS50110"/>
    </source>
</evidence>
<dbReference type="CDD" id="cd00082">
    <property type="entry name" value="HisKA"/>
    <property type="match status" value="1"/>
</dbReference>
<dbReference type="Gene3D" id="3.30.565.10">
    <property type="entry name" value="Histidine kinase-like ATPase, C-terminal domain"/>
    <property type="match status" value="1"/>
</dbReference>
<dbReference type="InterPro" id="IPR003661">
    <property type="entry name" value="HisK_dim/P_dom"/>
</dbReference>
<dbReference type="FunFam" id="3.30.565.10:FF:000010">
    <property type="entry name" value="Sensor histidine kinase RcsC"/>
    <property type="match status" value="1"/>
</dbReference>
<dbReference type="PANTHER" id="PTHR43047">
    <property type="entry name" value="TWO-COMPONENT HISTIDINE PROTEIN KINASE"/>
    <property type="match status" value="1"/>
</dbReference>
<reference evidence="28 29" key="2">
    <citation type="submission" date="2018-03" db="EMBL/GenBank/DDBJ databases">
        <title>The ancient ancestry and fast evolution of plastids.</title>
        <authorList>
            <person name="Moore K.R."/>
            <person name="Magnabosco C."/>
            <person name="Momper L."/>
            <person name="Gold D.A."/>
            <person name="Bosak T."/>
            <person name="Fournier G.P."/>
        </authorList>
    </citation>
    <scope>NUCLEOTIDE SEQUENCE [LARGE SCALE GENOMIC DNA]</scope>
    <source>
        <strain evidence="28 29">CCAP 1448/3</strain>
    </source>
</reference>
<evidence type="ECO:0000256" key="1">
    <source>
        <dbReference type="ARBA" id="ARBA00000085"/>
    </source>
</evidence>
<keyword evidence="13" id="KW-0256">Endoplasmic reticulum</keyword>
<comment type="subcellular location">
    <subcellularLocation>
        <location evidence="3">Endoplasmic reticulum membrane</location>
        <topology evidence="3">Multi-pass membrane protein</topology>
    </subcellularLocation>
</comment>
<comment type="similarity">
    <text evidence="4">In the N-terminal section; belongs to the phytochrome family.</text>
</comment>
<keyword evidence="29" id="KW-1185">Reference proteome</keyword>
<dbReference type="Pfam" id="PF00512">
    <property type="entry name" value="HisKA"/>
    <property type="match status" value="1"/>
</dbReference>
<dbReference type="SMART" id="SM00448">
    <property type="entry name" value="REC"/>
    <property type="match status" value="1"/>
</dbReference>
<dbReference type="Gene3D" id="3.40.50.2300">
    <property type="match status" value="1"/>
</dbReference>
<feature type="transmembrane region" description="Helical" evidence="24">
    <location>
        <begin position="28"/>
        <end position="52"/>
    </location>
</feature>
<keyword evidence="18 24" id="KW-0472">Membrane</keyword>
<evidence type="ECO:0000256" key="23">
    <source>
        <dbReference type="SAM" id="Coils"/>
    </source>
</evidence>
<evidence type="ECO:0000256" key="2">
    <source>
        <dbReference type="ARBA" id="ARBA00001935"/>
    </source>
</evidence>
<keyword evidence="20" id="KW-0131">Cell cycle</keyword>
<dbReference type="SUPFAM" id="SSF47384">
    <property type="entry name" value="Homodimeric domain of signal transducing histidine kinase"/>
    <property type="match status" value="1"/>
</dbReference>
<dbReference type="Gene3D" id="3.30.450.40">
    <property type="match status" value="1"/>
</dbReference>
<dbReference type="InterPro" id="IPR001789">
    <property type="entry name" value="Sig_transdc_resp-reg_receiver"/>
</dbReference>
<dbReference type="FunFam" id="1.10.287.130:FF:000038">
    <property type="entry name" value="Sensory transduction histidine kinase"/>
    <property type="match status" value="1"/>
</dbReference>
<evidence type="ECO:0000256" key="11">
    <source>
        <dbReference type="ARBA" id="ARBA00022745"/>
    </source>
</evidence>
<dbReference type="InterPro" id="IPR011006">
    <property type="entry name" value="CheY-like_superfamily"/>
</dbReference>
<evidence type="ECO:0000313" key="29">
    <source>
        <dbReference type="Proteomes" id="UP000238762"/>
    </source>
</evidence>
<dbReference type="RefSeq" id="WP_106291444.1">
    <property type="nucleotide sequence ID" value="NZ_CAWNTC010000209.1"/>
</dbReference>
<evidence type="ECO:0000313" key="28">
    <source>
        <dbReference type="EMBL" id="PSB00719.1"/>
    </source>
</evidence>
<proteinExistence type="inferred from homology"/>
<dbReference type="SUPFAM" id="SSF55874">
    <property type="entry name" value="ATPase domain of HSP90 chaperone/DNA topoisomerase II/histidine kinase"/>
    <property type="match status" value="1"/>
</dbReference>
<dbReference type="InterPro" id="IPR005467">
    <property type="entry name" value="His_kinase_dom"/>
</dbReference>
<evidence type="ECO:0000256" key="19">
    <source>
        <dbReference type="ARBA" id="ARBA00023157"/>
    </source>
</evidence>
<protein>
    <recommendedName>
        <fullName evidence="21">Circadian input-output histidine kinase CikA</fullName>
        <ecNumber evidence="6">2.7.13.3</ecNumber>
    </recommendedName>
</protein>
<accession>A0A2T1BXI1</accession>
<dbReference type="InterPro" id="IPR003018">
    <property type="entry name" value="GAF"/>
</dbReference>
<keyword evidence="8" id="KW-0808">Transferase</keyword>
<dbReference type="InterPro" id="IPR016132">
    <property type="entry name" value="Phyto_chromo_attachment"/>
</dbReference>
<keyword evidence="17" id="KW-0902">Two-component regulatory system</keyword>
<dbReference type="Pfam" id="PF25487">
    <property type="entry name" value="ETR1_N"/>
    <property type="match status" value="1"/>
</dbReference>
<dbReference type="Proteomes" id="UP000238762">
    <property type="component" value="Unassembled WGS sequence"/>
</dbReference>
<comment type="caution">
    <text evidence="28">The sequence shown here is derived from an EMBL/GenBank/DDBJ whole genome shotgun (WGS) entry which is preliminary data.</text>
</comment>
<feature type="domain" description="Histidine kinase" evidence="26">
    <location>
        <begin position="390"/>
        <end position="606"/>
    </location>
</feature>
<dbReference type="CDD" id="cd16922">
    <property type="entry name" value="HATPase_EvgS-ArcB-TorS-like"/>
    <property type="match status" value="1"/>
</dbReference>
<dbReference type="PROSITE" id="PS50109">
    <property type="entry name" value="HIS_KIN"/>
    <property type="match status" value="1"/>
</dbReference>
<keyword evidence="11" id="KW-0936">Ethylene signaling pathway</keyword>
<dbReference type="Gene3D" id="1.10.287.130">
    <property type="match status" value="1"/>
</dbReference>
<reference evidence="28 29" key="1">
    <citation type="submission" date="2018-02" db="EMBL/GenBank/DDBJ databases">
        <authorList>
            <person name="Cohen D.B."/>
            <person name="Kent A.D."/>
        </authorList>
    </citation>
    <scope>NUCLEOTIDE SEQUENCE [LARGE SCALE GENOMIC DNA]</scope>
    <source>
        <strain evidence="28 29">CCAP 1448/3</strain>
    </source>
</reference>
<dbReference type="EC" id="2.7.13.3" evidence="6"/>
<organism evidence="28 29">
    <name type="scientific">Merismopedia glauca CCAP 1448/3</name>
    <dbReference type="NCBI Taxonomy" id="1296344"/>
    <lineage>
        <taxon>Bacteria</taxon>
        <taxon>Bacillati</taxon>
        <taxon>Cyanobacteriota</taxon>
        <taxon>Cyanophyceae</taxon>
        <taxon>Synechococcales</taxon>
        <taxon>Merismopediaceae</taxon>
        <taxon>Merismopedia</taxon>
    </lineage>
</organism>
<comment type="similarity">
    <text evidence="5">Belongs to the ethylene receptor family.</text>
</comment>
<dbReference type="GO" id="GO:0016020">
    <property type="term" value="C:membrane"/>
    <property type="evidence" value="ECO:0007669"/>
    <property type="project" value="UniProtKB-SubCell"/>
</dbReference>
<gene>
    <name evidence="28" type="ORF">C7B64_22050</name>
</gene>
<feature type="transmembrane region" description="Helical" evidence="24">
    <location>
        <begin position="64"/>
        <end position="87"/>
    </location>
</feature>
<dbReference type="OrthoDB" id="569347at2"/>
<dbReference type="Pfam" id="PF02518">
    <property type="entry name" value="HATPase_c"/>
    <property type="match status" value="1"/>
</dbReference>
<dbReference type="Pfam" id="PF00072">
    <property type="entry name" value="Response_reg"/>
    <property type="match status" value="1"/>
</dbReference>
<dbReference type="EMBL" id="PVWJ01000168">
    <property type="protein sequence ID" value="PSB00719.1"/>
    <property type="molecule type" value="Genomic_DNA"/>
</dbReference>
<evidence type="ECO:0000256" key="22">
    <source>
        <dbReference type="PROSITE-ProRule" id="PRU00169"/>
    </source>
</evidence>
<dbReference type="SMART" id="SM00065">
    <property type="entry name" value="GAF"/>
    <property type="match status" value="1"/>
</dbReference>
<dbReference type="SMART" id="SM00388">
    <property type="entry name" value="HisKA"/>
    <property type="match status" value="1"/>
</dbReference>
<keyword evidence="12 28" id="KW-0418">Kinase</keyword>
<evidence type="ECO:0000259" key="26">
    <source>
        <dbReference type="PROSITE" id="PS50109"/>
    </source>
</evidence>
<keyword evidence="19" id="KW-1015">Disulfide bond</keyword>
<comment type="cofactor">
    <cofactor evidence="2">
        <name>Cu cation</name>
        <dbReference type="ChEBI" id="CHEBI:23378"/>
    </cofactor>
</comment>
<dbReference type="AlphaFoldDB" id="A0A2T1BXI1"/>
<dbReference type="PRINTS" id="PR00344">
    <property type="entry name" value="BCTRLSENSOR"/>
</dbReference>
<keyword evidence="14" id="KW-0067">ATP-binding</keyword>
<name>A0A2T1BXI1_9CYAN</name>
<evidence type="ECO:0000256" key="20">
    <source>
        <dbReference type="ARBA" id="ARBA00023306"/>
    </source>
</evidence>
<dbReference type="InterPro" id="IPR058544">
    <property type="entry name" value="ETR1_N"/>
</dbReference>
<evidence type="ECO:0000256" key="13">
    <source>
        <dbReference type="ARBA" id="ARBA00022824"/>
    </source>
</evidence>
<dbReference type="InterPro" id="IPR036097">
    <property type="entry name" value="HisK_dim/P_sf"/>
</dbReference>
<evidence type="ECO:0000256" key="17">
    <source>
        <dbReference type="ARBA" id="ARBA00023012"/>
    </source>
</evidence>
<evidence type="ECO:0000256" key="14">
    <source>
        <dbReference type="ARBA" id="ARBA00022840"/>
    </source>
</evidence>
<keyword evidence="23" id="KW-0175">Coiled coil</keyword>
<evidence type="ECO:0000256" key="10">
    <source>
        <dbReference type="ARBA" id="ARBA00022741"/>
    </source>
</evidence>
<evidence type="ECO:0000256" key="3">
    <source>
        <dbReference type="ARBA" id="ARBA00004477"/>
    </source>
</evidence>
<evidence type="ECO:0000256" key="15">
    <source>
        <dbReference type="ARBA" id="ARBA00022989"/>
    </source>
</evidence>
<dbReference type="CDD" id="cd17546">
    <property type="entry name" value="REC_hyHK_CKI1_RcsC-like"/>
    <property type="match status" value="1"/>
</dbReference>
<dbReference type="PROSITE" id="PS50110">
    <property type="entry name" value="RESPONSE_REGULATORY"/>
    <property type="match status" value="1"/>
</dbReference>
<dbReference type="Pfam" id="PF01590">
    <property type="entry name" value="GAF"/>
    <property type="match status" value="1"/>
</dbReference>
<dbReference type="GO" id="GO:0005524">
    <property type="term" value="F:ATP binding"/>
    <property type="evidence" value="ECO:0007669"/>
    <property type="project" value="UniProtKB-KW"/>
</dbReference>
<feature type="domain" description="Response regulatory" evidence="27">
    <location>
        <begin position="633"/>
        <end position="749"/>
    </location>
</feature>
<keyword evidence="7 22" id="KW-0597">Phosphoprotein</keyword>
<keyword evidence="15 24" id="KW-1133">Transmembrane helix</keyword>
<evidence type="ECO:0000256" key="9">
    <source>
        <dbReference type="ARBA" id="ARBA00022692"/>
    </source>
</evidence>
<evidence type="ECO:0000256" key="6">
    <source>
        <dbReference type="ARBA" id="ARBA00012438"/>
    </source>
</evidence>